<dbReference type="Proteomes" id="UP000000763">
    <property type="component" value="Chromosome 6"/>
</dbReference>
<dbReference type="InterPro" id="IPR020719">
    <property type="entry name" value="RNA3'_term_phos_cycl-like_CS"/>
</dbReference>
<dbReference type="AlphaFoldDB" id="Q67UL1"/>
<name>Q67UL1_ORYSJ</name>
<sequence>MASWTDQHDDIARHLHGVRVDEDILDDGGLRFQQVDTDRGGSPRGGGGLGVQKAEEDSDDGSNPMGAKA</sequence>
<reference evidence="3" key="2">
    <citation type="journal article" date="2008" name="Nucleic Acids Res.">
        <title>The rice annotation project database (RAP-DB): 2008 update.</title>
        <authorList>
            <consortium name="The rice annotation project (RAP)"/>
        </authorList>
    </citation>
    <scope>GENOME REANNOTATION</scope>
    <source>
        <strain evidence="3">cv. Nipponbare</strain>
    </source>
</reference>
<evidence type="ECO:0000313" key="2">
    <source>
        <dbReference type="EMBL" id="BAD38158.1"/>
    </source>
</evidence>
<evidence type="ECO:0000313" key="3">
    <source>
        <dbReference type="Proteomes" id="UP000000763"/>
    </source>
</evidence>
<reference evidence="3" key="1">
    <citation type="journal article" date="2005" name="Nature">
        <title>The map-based sequence of the rice genome.</title>
        <authorList>
            <consortium name="International rice genome sequencing project (IRGSP)"/>
            <person name="Matsumoto T."/>
            <person name="Wu J."/>
            <person name="Kanamori H."/>
            <person name="Katayose Y."/>
            <person name="Fujisawa M."/>
            <person name="Namiki N."/>
            <person name="Mizuno H."/>
            <person name="Yamamoto K."/>
            <person name="Antonio B.A."/>
            <person name="Baba T."/>
            <person name="Sakata K."/>
            <person name="Nagamura Y."/>
            <person name="Aoki H."/>
            <person name="Arikawa K."/>
            <person name="Arita K."/>
            <person name="Bito T."/>
            <person name="Chiden Y."/>
            <person name="Fujitsuka N."/>
            <person name="Fukunaka R."/>
            <person name="Hamada M."/>
            <person name="Harada C."/>
            <person name="Hayashi A."/>
            <person name="Hijishita S."/>
            <person name="Honda M."/>
            <person name="Hosokawa S."/>
            <person name="Ichikawa Y."/>
            <person name="Idonuma A."/>
            <person name="Iijima M."/>
            <person name="Ikeda M."/>
            <person name="Ikeno M."/>
            <person name="Ito K."/>
            <person name="Ito S."/>
            <person name="Ito T."/>
            <person name="Ito Y."/>
            <person name="Ito Y."/>
            <person name="Iwabuchi A."/>
            <person name="Kamiya K."/>
            <person name="Karasawa W."/>
            <person name="Kurita K."/>
            <person name="Katagiri S."/>
            <person name="Kikuta A."/>
            <person name="Kobayashi H."/>
            <person name="Kobayashi N."/>
            <person name="Machita K."/>
            <person name="Maehara T."/>
            <person name="Masukawa M."/>
            <person name="Mizubayashi T."/>
            <person name="Mukai Y."/>
            <person name="Nagasaki H."/>
            <person name="Nagata Y."/>
            <person name="Naito S."/>
            <person name="Nakashima M."/>
            <person name="Nakama Y."/>
            <person name="Nakamichi Y."/>
            <person name="Nakamura M."/>
            <person name="Meguro A."/>
            <person name="Negishi M."/>
            <person name="Ohta I."/>
            <person name="Ohta T."/>
            <person name="Okamoto M."/>
            <person name="Ono N."/>
            <person name="Saji S."/>
            <person name="Sakaguchi M."/>
            <person name="Sakai K."/>
            <person name="Shibata M."/>
            <person name="Shimokawa T."/>
            <person name="Song J."/>
            <person name="Takazaki Y."/>
            <person name="Terasawa K."/>
            <person name="Tsugane M."/>
            <person name="Tsuji K."/>
            <person name="Ueda S."/>
            <person name="Waki K."/>
            <person name="Yamagata H."/>
            <person name="Yamamoto M."/>
            <person name="Yamamoto S."/>
            <person name="Yamane H."/>
            <person name="Yoshiki S."/>
            <person name="Yoshihara R."/>
            <person name="Yukawa K."/>
            <person name="Zhong H."/>
            <person name="Yano M."/>
            <person name="Yuan Q."/>
            <person name="Ouyang S."/>
            <person name="Liu J."/>
            <person name="Jones K.M."/>
            <person name="Gansberger K."/>
            <person name="Moffat K."/>
            <person name="Hill J."/>
            <person name="Bera J."/>
            <person name="Fadrosh D."/>
            <person name="Jin S."/>
            <person name="Johri S."/>
            <person name="Kim M."/>
            <person name="Overton L."/>
            <person name="Reardon M."/>
            <person name="Tsitrin T."/>
            <person name="Vuong H."/>
            <person name="Weaver B."/>
            <person name="Ciecko A."/>
            <person name="Tallon L."/>
            <person name="Jackson J."/>
            <person name="Pai G."/>
            <person name="Aken S.V."/>
            <person name="Utterback T."/>
            <person name="Reidmuller S."/>
            <person name="Feldblyum T."/>
            <person name="Hsiao J."/>
            <person name="Zismann V."/>
            <person name="Iobst S."/>
            <person name="de Vazeille A.R."/>
            <person name="Buell C.R."/>
            <person name="Ying K."/>
            <person name="Li Y."/>
            <person name="Lu T."/>
            <person name="Huang Y."/>
            <person name="Zhao Q."/>
            <person name="Feng Q."/>
            <person name="Zhang L."/>
            <person name="Zhu J."/>
            <person name="Weng Q."/>
            <person name="Mu J."/>
            <person name="Lu Y."/>
            <person name="Fan D."/>
            <person name="Liu Y."/>
            <person name="Guan J."/>
            <person name="Zhang Y."/>
            <person name="Yu S."/>
            <person name="Liu X."/>
            <person name="Zhang Y."/>
            <person name="Hong G."/>
            <person name="Han B."/>
            <person name="Choisne N."/>
            <person name="Demange N."/>
            <person name="Orjeda G."/>
            <person name="Samain S."/>
            <person name="Cattolico L."/>
            <person name="Pelletier E."/>
            <person name="Couloux A."/>
            <person name="Segurens B."/>
            <person name="Wincker P."/>
            <person name="D'Hont A."/>
            <person name="Scarpelli C."/>
            <person name="Weissenbach J."/>
            <person name="Salanoubat M."/>
            <person name="Quetier F."/>
            <person name="Yu Y."/>
            <person name="Kim H.R."/>
            <person name="Rambo T."/>
            <person name="Currie J."/>
            <person name="Collura K."/>
            <person name="Luo M."/>
            <person name="Yang T."/>
            <person name="Ammiraju J.S.S."/>
            <person name="Engler F."/>
            <person name="Soderlund C."/>
            <person name="Wing R.A."/>
            <person name="Palmer L.E."/>
            <person name="de la Bastide M."/>
            <person name="Spiegel L."/>
            <person name="Nascimento L."/>
            <person name="Zutavern T."/>
            <person name="O'Shaughnessy A."/>
            <person name="Dike S."/>
            <person name="Dedhia N."/>
            <person name="Preston R."/>
            <person name="Balija V."/>
            <person name="McCombie W.R."/>
            <person name="Chow T."/>
            <person name="Chen H."/>
            <person name="Chung M."/>
            <person name="Chen C."/>
            <person name="Shaw J."/>
            <person name="Wu H."/>
            <person name="Hsiao K."/>
            <person name="Chao Y."/>
            <person name="Chu M."/>
            <person name="Cheng C."/>
            <person name="Hour A."/>
            <person name="Lee P."/>
            <person name="Lin S."/>
            <person name="Lin Y."/>
            <person name="Liou J."/>
            <person name="Liu S."/>
            <person name="Hsing Y."/>
            <person name="Raghuvanshi S."/>
            <person name="Mohanty A."/>
            <person name="Bharti A.K."/>
            <person name="Gaur A."/>
            <person name="Gupta V."/>
            <person name="Kumar D."/>
            <person name="Ravi V."/>
            <person name="Vij S."/>
            <person name="Kapur A."/>
            <person name="Khurana P."/>
            <person name="Khurana P."/>
            <person name="Khurana J.P."/>
            <person name="Tyagi A.K."/>
            <person name="Gaikwad K."/>
            <person name="Singh A."/>
            <person name="Dalal V."/>
            <person name="Srivastava S."/>
            <person name="Dixit A."/>
            <person name="Pal A.K."/>
            <person name="Ghazi I.A."/>
            <person name="Yadav M."/>
            <person name="Pandit A."/>
            <person name="Bhargava A."/>
            <person name="Sureshbabu K."/>
            <person name="Batra K."/>
            <person name="Sharma T.R."/>
            <person name="Mohapatra T."/>
            <person name="Singh N.K."/>
            <person name="Messing J."/>
            <person name="Nelson A.B."/>
            <person name="Fuks G."/>
            <person name="Kavchok S."/>
            <person name="Keizer G."/>
            <person name="Linton E."/>
            <person name="Llaca V."/>
            <person name="Song R."/>
            <person name="Tanyolac B."/>
            <person name="Young S."/>
            <person name="Ho-Il K."/>
            <person name="Hahn J.H."/>
            <person name="Sangsakoo G."/>
            <person name="Vanavichit A."/>
            <person name="de Mattos Luiz.A.T."/>
            <person name="Zimmer P.D."/>
            <person name="Malone G."/>
            <person name="Dellagostin O."/>
            <person name="de Oliveira A.C."/>
            <person name="Bevan M."/>
            <person name="Bancroft I."/>
            <person name="Minx P."/>
            <person name="Cordum H."/>
            <person name="Wilson R."/>
            <person name="Cheng Z."/>
            <person name="Jin W."/>
            <person name="Jiang J."/>
            <person name="Leong S.A."/>
            <person name="Iwama H."/>
            <person name="Gojobori T."/>
            <person name="Itoh T."/>
            <person name="Niimura Y."/>
            <person name="Fujii Y."/>
            <person name="Habara T."/>
            <person name="Sakai H."/>
            <person name="Sato Y."/>
            <person name="Wilson G."/>
            <person name="Kumar K."/>
            <person name="McCouch S."/>
            <person name="Juretic N."/>
            <person name="Hoen D."/>
            <person name="Wright S."/>
            <person name="Bruskiewich R."/>
            <person name="Bureau T."/>
            <person name="Miyao A."/>
            <person name="Hirochika H."/>
            <person name="Nishikawa T."/>
            <person name="Kadowaki K."/>
            <person name="Sugiura M."/>
            <person name="Burr B."/>
            <person name="Sasaki T."/>
        </authorList>
    </citation>
    <scope>NUCLEOTIDE SEQUENCE [LARGE SCALE GENOMIC DNA]</scope>
    <source>
        <strain evidence="3">cv. Nipponbare</strain>
    </source>
</reference>
<accession>Q67UL1</accession>
<protein>
    <submittedName>
        <fullName evidence="2">Uncharacterized protein</fullName>
    </submittedName>
</protein>
<evidence type="ECO:0000256" key="1">
    <source>
        <dbReference type="SAM" id="MobiDB-lite"/>
    </source>
</evidence>
<dbReference type="EMBL" id="AP005522">
    <property type="protein sequence ID" value="BAD38158.1"/>
    <property type="molecule type" value="Genomic_DNA"/>
</dbReference>
<dbReference type="PROSITE" id="PS01287">
    <property type="entry name" value="RTC"/>
    <property type="match status" value="1"/>
</dbReference>
<feature type="region of interest" description="Disordered" evidence="1">
    <location>
        <begin position="31"/>
        <end position="69"/>
    </location>
</feature>
<proteinExistence type="predicted"/>
<organism evidence="2 3">
    <name type="scientific">Oryza sativa subsp. japonica</name>
    <name type="common">Rice</name>
    <dbReference type="NCBI Taxonomy" id="39947"/>
    <lineage>
        <taxon>Eukaryota</taxon>
        <taxon>Viridiplantae</taxon>
        <taxon>Streptophyta</taxon>
        <taxon>Embryophyta</taxon>
        <taxon>Tracheophyta</taxon>
        <taxon>Spermatophyta</taxon>
        <taxon>Magnoliopsida</taxon>
        <taxon>Liliopsida</taxon>
        <taxon>Poales</taxon>
        <taxon>Poaceae</taxon>
        <taxon>BOP clade</taxon>
        <taxon>Oryzoideae</taxon>
        <taxon>Oryzeae</taxon>
        <taxon>Oryzinae</taxon>
        <taxon>Oryza</taxon>
        <taxon>Oryza sativa</taxon>
    </lineage>
</organism>
<gene>
    <name evidence="2" type="primary">P0479H10.18</name>
</gene>